<dbReference type="Proteomes" id="UP001203880">
    <property type="component" value="Unassembled WGS sequence"/>
</dbReference>
<comment type="caution">
    <text evidence="2">The sequence shown here is derived from an EMBL/GenBank/DDBJ whole genome shotgun (WGS) entry which is preliminary data.</text>
</comment>
<gene>
    <name evidence="2" type="ORF">M3P21_02025</name>
</gene>
<protein>
    <submittedName>
        <fullName evidence="2">YmgD family protein</fullName>
    </submittedName>
</protein>
<evidence type="ECO:0000313" key="3">
    <source>
        <dbReference type="Proteomes" id="UP001203880"/>
    </source>
</evidence>
<name>A0ABT0PXF3_9RHOB</name>
<reference evidence="2" key="1">
    <citation type="submission" date="2022-05" db="EMBL/GenBank/DDBJ databases">
        <authorList>
            <person name="Park J.-S."/>
        </authorList>
    </citation>
    <scope>NUCLEOTIDE SEQUENCE</scope>
    <source>
        <strain evidence="2">2012CJ41-6</strain>
    </source>
</reference>
<evidence type="ECO:0000256" key="1">
    <source>
        <dbReference type="SAM" id="SignalP"/>
    </source>
</evidence>
<accession>A0ABT0PXF3</accession>
<keyword evidence="3" id="KW-1185">Reference proteome</keyword>
<feature type="signal peptide" evidence="1">
    <location>
        <begin position="1"/>
        <end position="23"/>
    </location>
</feature>
<keyword evidence="1" id="KW-0732">Signal</keyword>
<organism evidence="2 3">
    <name type="scientific">Ruegeria spongiae</name>
    <dbReference type="NCBI Taxonomy" id="2942209"/>
    <lineage>
        <taxon>Bacteria</taxon>
        <taxon>Pseudomonadati</taxon>
        <taxon>Pseudomonadota</taxon>
        <taxon>Alphaproteobacteria</taxon>
        <taxon>Rhodobacterales</taxon>
        <taxon>Roseobacteraceae</taxon>
        <taxon>Ruegeria</taxon>
    </lineage>
</organism>
<evidence type="ECO:0000313" key="2">
    <source>
        <dbReference type="EMBL" id="MCL6282293.1"/>
    </source>
</evidence>
<dbReference type="Gene3D" id="1.10.890.30">
    <property type="entry name" value="YmgD protein"/>
    <property type="match status" value="1"/>
</dbReference>
<sequence>MSRNRFTSAALAALLIAPVSASADDAADAMVQDALPIMYHSCASVVEQGHGDEAFVYDVVEKMTAVSLYNRQIDITVFSDSDADEARLHAAFVEALKAGCSADQNALLAGVVDNAVKAALGL</sequence>
<dbReference type="RefSeq" id="WP_249706412.1">
    <property type="nucleotide sequence ID" value="NZ_JAMFMB010000002.1"/>
</dbReference>
<feature type="chain" id="PRO_5045208193" evidence="1">
    <location>
        <begin position="24"/>
        <end position="122"/>
    </location>
</feature>
<dbReference type="InterPro" id="IPR038304">
    <property type="entry name" value="YmgD_sf"/>
</dbReference>
<dbReference type="EMBL" id="JAMFMB010000002">
    <property type="protein sequence ID" value="MCL6282293.1"/>
    <property type="molecule type" value="Genomic_DNA"/>
</dbReference>
<proteinExistence type="predicted"/>